<dbReference type="EMBL" id="JAWDGP010003572">
    <property type="protein sequence ID" value="KAK3773009.1"/>
    <property type="molecule type" value="Genomic_DNA"/>
</dbReference>
<keyword evidence="2" id="KW-1185">Reference proteome</keyword>
<comment type="caution">
    <text evidence="1">The sequence shown here is derived from an EMBL/GenBank/DDBJ whole genome shotgun (WGS) entry which is preliminary data.</text>
</comment>
<organism evidence="1 2">
    <name type="scientific">Elysia crispata</name>
    <name type="common">lettuce slug</name>
    <dbReference type="NCBI Taxonomy" id="231223"/>
    <lineage>
        <taxon>Eukaryota</taxon>
        <taxon>Metazoa</taxon>
        <taxon>Spiralia</taxon>
        <taxon>Lophotrochozoa</taxon>
        <taxon>Mollusca</taxon>
        <taxon>Gastropoda</taxon>
        <taxon>Heterobranchia</taxon>
        <taxon>Euthyneura</taxon>
        <taxon>Panpulmonata</taxon>
        <taxon>Sacoglossa</taxon>
        <taxon>Placobranchoidea</taxon>
        <taxon>Plakobranchidae</taxon>
        <taxon>Elysia</taxon>
    </lineage>
</organism>
<evidence type="ECO:0000313" key="2">
    <source>
        <dbReference type="Proteomes" id="UP001283361"/>
    </source>
</evidence>
<protein>
    <submittedName>
        <fullName evidence="1">Uncharacterized protein</fullName>
    </submittedName>
</protein>
<accession>A0AAE1DJH2</accession>
<gene>
    <name evidence="1" type="ORF">RRG08_036342</name>
</gene>
<sequence length="68" mass="8331">MIFWEETRFIDTAKIRFNGRPQTKRYHFNRAKTFKVNDAVCRWMRDTKYEGFRAQVPYRKAFSSCISQ</sequence>
<reference evidence="1" key="1">
    <citation type="journal article" date="2023" name="G3 (Bethesda)">
        <title>A reference genome for the long-term kleptoplast-retaining sea slug Elysia crispata morphotype clarki.</title>
        <authorList>
            <person name="Eastman K.E."/>
            <person name="Pendleton A.L."/>
            <person name="Shaikh M.A."/>
            <person name="Suttiyut T."/>
            <person name="Ogas R."/>
            <person name="Tomko P."/>
            <person name="Gavelis G."/>
            <person name="Widhalm J.R."/>
            <person name="Wisecaver J.H."/>
        </authorList>
    </citation>
    <scope>NUCLEOTIDE SEQUENCE</scope>
    <source>
        <strain evidence="1">ECLA1</strain>
    </source>
</reference>
<proteinExistence type="predicted"/>
<evidence type="ECO:0000313" key="1">
    <source>
        <dbReference type="EMBL" id="KAK3773009.1"/>
    </source>
</evidence>
<name>A0AAE1DJH2_9GAST</name>
<dbReference type="Proteomes" id="UP001283361">
    <property type="component" value="Unassembled WGS sequence"/>
</dbReference>
<dbReference type="AlphaFoldDB" id="A0AAE1DJH2"/>